<dbReference type="OrthoDB" id="9762978at2"/>
<evidence type="ECO:0000259" key="10">
    <source>
        <dbReference type="Pfam" id="PF03553"/>
    </source>
</evidence>
<name>A0A366XTZ8_9BACI</name>
<dbReference type="RefSeq" id="WP_113806676.1">
    <property type="nucleotide sequence ID" value="NZ_QOCW01000014.1"/>
</dbReference>
<dbReference type="InterPro" id="IPR004770">
    <property type="entry name" value="Na/H_antiport_NhaC"/>
</dbReference>
<protein>
    <submittedName>
        <fullName evidence="11">Na+/H+ antiporter NhaC</fullName>
    </submittedName>
</protein>
<comment type="caution">
    <text evidence="11">The sequence shown here is derived from an EMBL/GenBank/DDBJ whole genome shotgun (WGS) entry which is preliminary data.</text>
</comment>
<feature type="transmembrane region" description="Helical" evidence="9">
    <location>
        <begin position="231"/>
        <end position="249"/>
    </location>
</feature>
<comment type="subcellular location">
    <subcellularLocation>
        <location evidence="1">Cell membrane</location>
        <topology evidence="1">Multi-pass membrane protein</topology>
    </subcellularLocation>
</comment>
<sequence>MKKPSFLASSVIVLLVIALLGVSILHYGVAPHIPIVVAAILVSCYGLMLGHKWKELEDAMAKGIFYGLPSILILCLIGILIGVWVLNGTVQTITYYGLHTLSPDFFLMSAVVICAIVSIFCGSSWSTISTIGIALMGVAYALGISPAITAGAIVSGAIFGDKISPLSDTTNLAAATAKVNIYEHIKHMLWTTVPSFIITLAIFTGIGLFLDKGEADSQQVDTIINVLNKEFMITPITLLSPLLIIILAVKRVRPIPSLVIGLMVAVLTTFYTVPNVSLGTIMATAHFGYVAETGVEAIDQLLSLGGLSSMLFGVSLILVSLSFGGIVQQVGIAHSIIEGIQNMLKSRGNVITSTIFSCLGINLTVGEQYLSIILPGQLFESAYKKVKLHPKNLSRTLEDAGTIIHPMIPWGVTGAFIMSTLNIGMEYVPFVFISMVTPIVAMIYGYTGIGLAPLQEEEEIEAGESTSELTRNVMEG</sequence>
<dbReference type="EMBL" id="QOCW01000014">
    <property type="protein sequence ID" value="RBW69028.1"/>
    <property type="molecule type" value="Genomic_DNA"/>
</dbReference>
<feature type="domain" description="Na+/H+ antiporter NhaC-like C-terminal" evidence="10">
    <location>
        <begin position="156"/>
        <end position="449"/>
    </location>
</feature>
<dbReference type="InterPro" id="IPR018461">
    <property type="entry name" value="Na/H_Antiport_NhaC-like_C"/>
</dbReference>
<evidence type="ECO:0000256" key="1">
    <source>
        <dbReference type="ARBA" id="ARBA00004651"/>
    </source>
</evidence>
<feature type="transmembrane region" description="Helical" evidence="9">
    <location>
        <begin position="427"/>
        <end position="446"/>
    </location>
</feature>
<dbReference type="InterPro" id="IPR052180">
    <property type="entry name" value="NhaC_Na-H+_Antiporter"/>
</dbReference>
<dbReference type="GO" id="GO:0005886">
    <property type="term" value="C:plasma membrane"/>
    <property type="evidence" value="ECO:0007669"/>
    <property type="project" value="UniProtKB-SubCell"/>
</dbReference>
<feature type="transmembrane region" description="Helical" evidence="9">
    <location>
        <begin position="137"/>
        <end position="159"/>
    </location>
</feature>
<feature type="transmembrane region" description="Helical" evidence="9">
    <location>
        <begin position="63"/>
        <end position="85"/>
    </location>
</feature>
<keyword evidence="7 9" id="KW-0472">Membrane</keyword>
<reference evidence="11 12" key="1">
    <citation type="submission" date="2018-07" db="EMBL/GenBank/DDBJ databases">
        <title>Lottiidibacillus patelloidae gen. nov., sp. nov., isolated from the intestinal tract of a marine limpet and the reclassification of B. taeanensis BH030017T, B. algicola KMM 3737T and B. hwajinpoensis SW-72T as genus Lottiidibacillus.</title>
        <authorList>
            <person name="Liu R."/>
            <person name="Huang Z."/>
        </authorList>
    </citation>
    <scope>NUCLEOTIDE SEQUENCE [LARGE SCALE GENOMIC DNA]</scope>
    <source>
        <strain evidence="11 12">BH030017</strain>
    </source>
</reference>
<evidence type="ECO:0000256" key="7">
    <source>
        <dbReference type="ARBA" id="ARBA00023136"/>
    </source>
</evidence>
<evidence type="ECO:0000256" key="6">
    <source>
        <dbReference type="ARBA" id="ARBA00022989"/>
    </source>
</evidence>
<organism evidence="11 12">
    <name type="scientific">Bacillus taeanensis</name>
    <dbReference type="NCBI Taxonomy" id="273032"/>
    <lineage>
        <taxon>Bacteria</taxon>
        <taxon>Bacillati</taxon>
        <taxon>Bacillota</taxon>
        <taxon>Bacilli</taxon>
        <taxon>Bacillales</taxon>
        <taxon>Bacillaceae</taxon>
        <taxon>Bacillus</taxon>
    </lineage>
</organism>
<keyword evidence="3" id="KW-0050">Antiport</keyword>
<feature type="transmembrane region" description="Helical" evidence="9">
    <location>
        <begin position="7"/>
        <end position="27"/>
    </location>
</feature>
<gene>
    <name evidence="11" type="primary">nhaC</name>
    <name evidence="11" type="ORF">DS031_13920</name>
</gene>
<evidence type="ECO:0000256" key="5">
    <source>
        <dbReference type="ARBA" id="ARBA00022692"/>
    </source>
</evidence>
<keyword evidence="2" id="KW-0813">Transport</keyword>
<feature type="transmembrane region" description="Helical" evidence="9">
    <location>
        <begin position="33"/>
        <end position="51"/>
    </location>
</feature>
<dbReference type="GO" id="GO:0015297">
    <property type="term" value="F:antiporter activity"/>
    <property type="evidence" value="ECO:0007669"/>
    <property type="project" value="UniProtKB-KW"/>
</dbReference>
<dbReference type="Proteomes" id="UP000253314">
    <property type="component" value="Unassembled WGS sequence"/>
</dbReference>
<keyword evidence="6 9" id="KW-1133">Transmembrane helix</keyword>
<evidence type="ECO:0000256" key="9">
    <source>
        <dbReference type="SAM" id="Phobius"/>
    </source>
</evidence>
<evidence type="ECO:0000256" key="3">
    <source>
        <dbReference type="ARBA" id="ARBA00022449"/>
    </source>
</evidence>
<feature type="transmembrane region" description="Helical" evidence="9">
    <location>
        <begin position="105"/>
        <end position="125"/>
    </location>
</feature>
<comment type="similarity">
    <text evidence="8">Belongs to the NhaC Na(+)/H(+) (TC 2.A.35) antiporter family.</text>
</comment>
<evidence type="ECO:0000256" key="4">
    <source>
        <dbReference type="ARBA" id="ARBA00022475"/>
    </source>
</evidence>
<evidence type="ECO:0000256" key="8">
    <source>
        <dbReference type="ARBA" id="ARBA00038435"/>
    </source>
</evidence>
<dbReference type="AlphaFoldDB" id="A0A366XTZ8"/>
<dbReference type="Pfam" id="PF03553">
    <property type="entry name" value="Na_H_antiporter"/>
    <property type="match status" value="1"/>
</dbReference>
<dbReference type="PANTHER" id="PTHR33451:SF3">
    <property type="entry name" value="MALATE-2H(+)_NA(+)-LACTATE ANTIPORTER"/>
    <property type="match status" value="1"/>
</dbReference>
<keyword evidence="5 9" id="KW-0812">Transmembrane</keyword>
<dbReference type="PANTHER" id="PTHR33451">
    <property type="entry name" value="MALATE-2H(+)/NA(+)-LACTATE ANTIPORTER"/>
    <property type="match status" value="1"/>
</dbReference>
<feature type="transmembrane region" description="Helical" evidence="9">
    <location>
        <begin position="310"/>
        <end position="330"/>
    </location>
</feature>
<keyword evidence="4" id="KW-1003">Cell membrane</keyword>
<keyword evidence="12" id="KW-1185">Reference proteome</keyword>
<dbReference type="NCBIfam" id="TIGR00931">
    <property type="entry name" value="antiport_nhaC"/>
    <property type="match status" value="1"/>
</dbReference>
<accession>A0A366XTZ8</accession>
<proteinExistence type="inferred from homology"/>
<feature type="transmembrane region" description="Helical" evidence="9">
    <location>
        <begin position="400"/>
        <end position="421"/>
    </location>
</feature>
<feature type="transmembrane region" description="Helical" evidence="9">
    <location>
        <begin position="255"/>
        <end position="273"/>
    </location>
</feature>
<evidence type="ECO:0000313" key="11">
    <source>
        <dbReference type="EMBL" id="RBW69028.1"/>
    </source>
</evidence>
<evidence type="ECO:0000313" key="12">
    <source>
        <dbReference type="Proteomes" id="UP000253314"/>
    </source>
</evidence>
<feature type="transmembrane region" description="Helical" evidence="9">
    <location>
        <begin position="188"/>
        <end position="210"/>
    </location>
</feature>
<evidence type="ECO:0000256" key="2">
    <source>
        <dbReference type="ARBA" id="ARBA00022448"/>
    </source>
</evidence>